<proteinExistence type="predicted"/>
<accession>A0A137ZZD2</accession>
<name>A0A137ZZD2_9ACTN</name>
<dbReference type="AlphaFoldDB" id="A0A137ZZD2"/>
<dbReference type="EMBL" id="LSRE01000050">
    <property type="protein sequence ID" value="KXO89328.1"/>
    <property type="molecule type" value="Genomic_DNA"/>
</dbReference>
<dbReference type="InterPro" id="IPR011335">
    <property type="entry name" value="Restrct_endonuc-II-like"/>
</dbReference>
<keyword evidence="5" id="KW-1185">Reference proteome</keyword>
<dbReference type="Pfam" id="PF04480">
    <property type="entry name" value="DUF559"/>
    <property type="match status" value="1"/>
</dbReference>
<evidence type="ECO:0000259" key="1">
    <source>
        <dbReference type="Pfam" id="PF04480"/>
    </source>
</evidence>
<evidence type="ECO:0000313" key="2">
    <source>
        <dbReference type="EMBL" id="KXO89328.1"/>
    </source>
</evidence>
<dbReference type="EMBL" id="LSRF01000058">
    <property type="protein sequence ID" value="KXP03548.1"/>
    <property type="molecule type" value="Genomic_DNA"/>
</dbReference>
<evidence type="ECO:0000313" key="4">
    <source>
        <dbReference type="Proteomes" id="UP000070258"/>
    </source>
</evidence>
<reference evidence="3" key="1">
    <citation type="submission" date="2016-02" db="EMBL/GenBank/DDBJ databases">
        <authorList>
            <person name="Teng J.L."/>
            <person name="Yang Y."/>
            <person name="Huang Y."/>
            <person name="Guo F."/>
            <person name="Wei W."/>
            <person name="Chen J.H."/>
            <person name="Wong S.Y."/>
            <person name="Lau S.K."/>
            <person name="Woo P.C."/>
        </authorList>
    </citation>
    <scope>NUCLEOTIDE SEQUENCE</scope>
    <source>
        <strain evidence="3">JCM 15929</strain>
    </source>
</reference>
<dbReference type="InterPro" id="IPR007569">
    <property type="entry name" value="DUF559"/>
</dbReference>
<protein>
    <recommendedName>
        <fullName evidence="1">DUF559 domain-containing protein</fullName>
    </recommendedName>
</protein>
<dbReference type="SUPFAM" id="SSF52980">
    <property type="entry name" value="Restriction endonuclease-like"/>
    <property type="match status" value="1"/>
</dbReference>
<organism evidence="3 4">
    <name type="scientific">Tsukamurella pseudospumae</name>
    <dbReference type="NCBI Taxonomy" id="239498"/>
    <lineage>
        <taxon>Bacteria</taxon>
        <taxon>Bacillati</taxon>
        <taxon>Actinomycetota</taxon>
        <taxon>Actinomycetes</taxon>
        <taxon>Mycobacteriales</taxon>
        <taxon>Tsukamurellaceae</taxon>
        <taxon>Tsukamurella</taxon>
    </lineage>
</organism>
<dbReference type="Proteomes" id="UP000070409">
    <property type="component" value="Unassembled WGS sequence"/>
</dbReference>
<evidence type="ECO:0000313" key="5">
    <source>
        <dbReference type="Proteomes" id="UP000070409"/>
    </source>
</evidence>
<reference evidence="2 5" key="2">
    <citation type="submission" date="2016-02" db="EMBL/GenBank/DDBJ databases">
        <authorList>
            <person name="Teng J.L."/>
            <person name="Tang Y."/>
            <person name="Huang Y."/>
            <person name="Guo F."/>
            <person name="Wei W."/>
            <person name="Chen J.H."/>
            <person name="Wong S.Y."/>
            <person name="Lau S.K."/>
            <person name="Woo P.C."/>
        </authorList>
    </citation>
    <scope>NUCLEOTIDE SEQUENCE [LARGE SCALE GENOMIC DNA]</scope>
    <source>
        <strain evidence="2 5">JCM 13375</strain>
    </source>
</reference>
<sequence>MIRRTRELLQARTAHAVRIESTSVVHGLRKDGVGSTNARDVRDALAIAYPAAVFTGWTAAALHGALYTEGHPAEIWLPQQRSRKDIIIRTGRLDEADIERVLRRRATSGPLTAADIARHSTDDEGIAGFDQCLRVDDYDRSVTTQEAVLAYLDAHPGFYGGNRVRAVLAESSTGADSHWETYSRLAVHRAGLTFFTPQAPVPGTGYHVDLGDGEHKIAIEYDGGYHRSIRQQRRDIRRWNAITGREWAIIRVTSETLTGDLAAFITRIESELRHRGWTGPPPTVPRLILPASATAKPPTDAADQTVASGIGGRIAGHDHRNH</sequence>
<feature type="domain" description="DUF559" evidence="1">
    <location>
        <begin position="195"/>
        <end position="272"/>
    </location>
</feature>
<gene>
    <name evidence="3" type="ORF">AXK60_17190</name>
    <name evidence="2" type="ORF">AXK61_12075</name>
</gene>
<dbReference type="Gene3D" id="3.40.960.10">
    <property type="entry name" value="VSR Endonuclease"/>
    <property type="match status" value="1"/>
</dbReference>
<dbReference type="STRING" id="239498.AXK60_17190"/>
<dbReference type="Proteomes" id="UP000070258">
    <property type="component" value="Unassembled WGS sequence"/>
</dbReference>
<reference evidence="4" key="3">
    <citation type="submission" date="2016-02" db="EMBL/GenBank/DDBJ databases">
        <authorList>
            <person name="Wen L."/>
            <person name="He K."/>
            <person name="Yang H."/>
        </authorList>
    </citation>
    <scope>NUCLEOTIDE SEQUENCE [LARGE SCALE GENOMIC DNA]</scope>
    <source>
        <strain evidence="4">JCM 15929</strain>
    </source>
</reference>
<evidence type="ECO:0000313" key="3">
    <source>
        <dbReference type="EMBL" id="KXP03548.1"/>
    </source>
</evidence>
<comment type="caution">
    <text evidence="3">The sequence shown here is derived from an EMBL/GenBank/DDBJ whole genome shotgun (WGS) entry which is preliminary data.</text>
</comment>